<dbReference type="InterPro" id="IPR015943">
    <property type="entry name" value="WD40/YVTN_repeat-like_dom_sf"/>
</dbReference>
<dbReference type="PROSITE" id="PS50082">
    <property type="entry name" value="WD_REPEATS_2"/>
    <property type="match status" value="1"/>
</dbReference>
<dbReference type="Gene3D" id="2.130.10.10">
    <property type="entry name" value="YVTN repeat-like/Quinoprotein amine dehydrogenase"/>
    <property type="match status" value="2"/>
</dbReference>
<dbReference type="InterPro" id="IPR036322">
    <property type="entry name" value="WD40_repeat_dom_sf"/>
</dbReference>
<dbReference type="EMBL" id="ML002263">
    <property type="protein sequence ID" value="RKP39547.1"/>
    <property type="molecule type" value="Genomic_DNA"/>
</dbReference>
<dbReference type="SMART" id="SM00320">
    <property type="entry name" value="WD40"/>
    <property type="match status" value="5"/>
</dbReference>
<keyword evidence="4" id="KW-0539">Nucleus</keyword>
<feature type="non-terminal residue" evidence="6">
    <location>
        <position position="366"/>
    </location>
</feature>
<sequence length="366" mass="41923">DPFELQYPTEVEEWLEDSQCKTIRFNTFGTMLALAGTDGRCSILDFDTRSILRYLEGHTATVTSVSWSKNGSYLLSTGTEGRCFFWDLITGEPKHELGIPAGQTPLGVMHPRNSYLAAICVQTQAPFLCDFKGSAARRVPLNLHYRPNDVAEYTRLGKFTYNTLAFDRSGKRLFLGSTKGHLVIYHIRKRVVEVVHQINNSTIRHLRFSRRGTDLLVNSGDRSDQSPEEVLEALAQTGPTLTFIHKYQDQVNRVQWNECCFTCDGEHVIGGSAHKAEHNIYVWDKNATNLEKMLTGPKEQLQDLTWHPFRPVAVSVSVFGNIYIWGAKHREDWRNWNAFAPDFKELEENVEYIEREDEFDLVVDDQ</sequence>
<evidence type="ECO:0000313" key="7">
    <source>
        <dbReference type="Proteomes" id="UP000268162"/>
    </source>
</evidence>
<dbReference type="PANTHER" id="PTHR44040:SF1">
    <property type="entry name" value="RETINOBLASTOMA-BINDING PROTEIN 5"/>
    <property type="match status" value="1"/>
</dbReference>
<dbReference type="SUPFAM" id="SSF50978">
    <property type="entry name" value="WD40 repeat-like"/>
    <property type="match status" value="1"/>
</dbReference>
<gene>
    <name evidence="6" type="ORF">BJ085DRAFT_3613</name>
</gene>
<feature type="non-terminal residue" evidence="6">
    <location>
        <position position="1"/>
    </location>
</feature>
<dbReference type="Proteomes" id="UP000268162">
    <property type="component" value="Unassembled WGS sequence"/>
</dbReference>
<name>A0A4Q0A0L7_9FUNG</name>
<reference evidence="7" key="1">
    <citation type="journal article" date="2018" name="Nat. Microbiol.">
        <title>Leveraging single-cell genomics to expand the fungal tree of life.</title>
        <authorList>
            <person name="Ahrendt S.R."/>
            <person name="Quandt C.A."/>
            <person name="Ciobanu D."/>
            <person name="Clum A."/>
            <person name="Salamov A."/>
            <person name="Andreopoulos B."/>
            <person name="Cheng J.F."/>
            <person name="Woyke T."/>
            <person name="Pelin A."/>
            <person name="Henrissat B."/>
            <person name="Reynolds N.K."/>
            <person name="Benny G.L."/>
            <person name="Smith M.E."/>
            <person name="James T.Y."/>
            <person name="Grigoriev I.V."/>
        </authorList>
    </citation>
    <scope>NUCLEOTIDE SEQUENCE [LARGE SCALE GENOMIC DNA]</scope>
    <source>
        <strain evidence="7">RSA 468</strain>
    </source>
</reference>
<dbReference type="PROSITE" id="PS50294">
    <property type="entry name" value="WD_REPEATS_REGION"/>
    <property type="match status" value="1"/>
</dbReference>
<evidence type="ECO:0000313" key="6">
    <source>
        <dbReference type="EMBL" id="RKP39547.1"/>
    </source>
</evidence>
<comment type="subcellular location">
    <subcellularLocation>
        <location evidence="1">Nucleus</location>
    </subcellularLocation>
</comment>
<dbReference type="GO" id="GO:0048188">
    <property type="term" value="C:Set1C/COMPASS complex"/>
    <property type="evidence" value="ECO:0007669"/>
    <property type="project" value="InterPro"/>
</dbReference>
<organism evidence="6 7">
    <name type="scientific">Dimargaris cristalligena</name>
    <dbReference type="NCBI Taxonomy" id="215637"/>
    <lineage>
        <taxon>Eukaryota</taxon>
        <taxon>Fungi</taxon>
        <taxon>Fungi incertae sedis</taxon>
        <taxon>Zoopagomycota</taxon>
        <taxon>Kickxellomycotina</taxon>
        <taxon>Dimargaritomycetes</taxon>
        <taxon>Dimargaritales</taxon>
        <taxon>Dimargaritaceae</taxon>
        <taxon>Dimargaris</taxon>
    </lineage>
</organism>
<proteinExistence type="predicted"/>
<evidence type="ECO:0000256" key="2">
    <source>
        <dbReference type="ARBA" id="ARBA00022574"/>
    </source>
</evidence>
<evidence type="ECO:0000256" key="1">
    <source>
        <dbReference type="ARBA" id="ARBA00004123"/>
    </source>
</evidence>
<dbReference type="InterPro" id="IPR037850">
    <property type="entry name" value="RBBP5/Swd1"/>
</dbReference>
<keyword evidence="7" id="KW-1185">Reference proteome</keyword>
<evidence type="ECO:0000256" key="5">
    <source>
        <dbReference type="PROSITE-ProRule" id="PRU00221"/>
    </source>
</evidence>
<evidence type="ECO:0000256" key="3">
    <source>
        <dbReference type="ARBA" id="ARBA00022737"/>
    </source>
</evidence>
<dbReference type="STRING" id="215637.A0A4Q0A0L7"/>
<dbReference type="AlphaFoldDB" id="A0A4Q0A0L7"/>
<dbReference type="PANTHER" id="PTHR44040">
    <property type="entry name" value="RETINOBLASTOMA-BINDING PROTEIN 5"/>
    <property type="match status" value="1"/>
</dbReference>
<accession>A0A4Q0A0L7</accession>
<dbReference type="InterPro" id="IPR001680">
    <property type="entry name" value="WD40_rpt"/>
</dbReference>
<dbReference type="Pfam" id="PF00400">
    <property type="entry name" value="WD40"/>
    <property type="match status" value="1"/>
</dbReference>
<evidence type="ECO:0000256" key="4">
    <source>
        <dbReference type="ARBA" id="ARBA00023242"/>
    </source>
</evidence>
<feature type="repeat" description="WD" evidence="5">
    <location>
        <begin position="55"/>
        <end position="96"/>
    </location>
</feature>
<protein>
    <submittedName>
        <fullName evidence="6">WD40-repeat-containing domain protein</fullName>
    </submittedName>
</protein>
<keyword evidence="3" id="KW-0677">Repeat</keyword>
<keyword evidence="2 5" id="KW-0853">WD repeat</keyword>